<evidence type="ECO:0000256" key="1">
    <source>
        <dbReference type="ARBA" id="ARBA00005375"/>
    </source>
</evidence>
<dbReference type="OrthoDB" id="10257284at2759"/>
<dbReference type="STRING" id="1157962.A0A250XE52"/>
<accession>A0A250XE52</accession>
<gene>
    <name evidence="3" type="ORF">CEUSTIGMA_g8622.t1</name>
</gene>
<reference evidence="3 4" key="1">
    <citation type="submission" date="2017-08" db="EMBL/GenBank/DDBJ databases">
        <title>Acidophilic green algal genome provides insights into adaptation to an acidic environment.</title>
        <authorList>
            <person name="Hirooka S."/>
            <person name="Hirose Y."/>
            <person name="Kanesaki Y."/>
            <person name="Higuchi S."/>
            <person name="Fujiwara T."/>
            <person name="Onuma R."/>
            <person name="Era A."/>
            <person name="Ohbayashi R."/>
            <person name="Uzuka A."/>
            <person name="Nozaki H."/>
            <person name="Yoshikawa H."/>
            <person name="Miyagishima S.Y."/>
        </authorList>
    </citation>
    <scope>NUCLEOTIDE SEQUENCE [LARGE SCALE GENOMIC DNA]</scope>
    <source>
        <strain evidence="3 4">NIES-2499</strain>
    </source>
</reference>
<dbReference type="InterPro" id="IPR050645">
    <property type="entry name" value="Histidine_acid_phosphatase"/>
</dbReference>
<keyword evidence="4" id="KW-1185">Reference proteome</keyword>
<dbReference type="InterPro" id="IPR029033">
    <property type="entry name" value="His_PPase_superfam"/>
</dbReference>
<dbReference type="GO" id="GO:0016791">
    <property type="term" value="F:phosphatase activity"/>
    <property type="evidence" value="ECO:0007669"/>
    <property type="project" value="TreeGrafter"/>
</dbReference>
<comment type="caution">
    <text evidence="3">The sequence shown here is derived from an EMBL/GenBank/DDBJ whole genome shotgun (WGS) entry which is preliminary data.</text>
</comment>
<dbReference type="PROSITE" id="PS00616">
    <property type="entry name" value="HIS_ACID_PHOSPHAT_1"/>
    <property type="match status" value="1"/>
</dbReference>
<feature type="signal peptide" evidence="2">
    <location>
        <begin position="1"/>
        <end position="19"/>
    </location>
</feature>
<organism evidence="3 4">
    <name type="scientific">Chlamydomonas eustigma</name>
    <dbReference type="NCBI Taxonomy" id="1157962"/>
    <lineage>
        <taxon>Eukaryota</taxon>
        <taxon>Viridiplantae</taxon>
        <taxon>Chlorophyta</taxon>
        <taxon>core chlorophytes</taxon>
        <taxon>Chlorophyceae</taxon>
        <taxon>CS clade</taxon>
        <taxon>Chlamydomonadales</taxon>
        <taxon>Chlamydomonadaceae</taxon>
        <taxon>Chlamydomonas</taxon>
    </lineage>
</organism>
<sequence>MRWLLGSSWALSAAATCASLHTSFRDLTVYASSSSPDSSVQTVPGLHRLDETEAKLKLVQVVFRHGARTPLGKHTDFWKDDPLWDMCNGEHKRVQLDIKSTTGEPNPTSSHNEKQKARRMPGGCFAGELTNLGHQQALELGQKLRLRYMEGLAFLKPHFNVHDVRCRSTNYDRTIKTLAGVLTGLYPDASQSIPVTTATDLDEIMYADTKSCPHLATFLALAKKMSSEAIFKDPEFGWARSEIKRIFGLDEEFFKSSWALTDVNDSMTSMKAHGKKIPEEMTEKLIRVVDRLATREFGSFVAPSLKDEHGHQVIKLSMGVLLHTLVSNMEIASSKKSSGEKNEAEPTPSLYLYSGHDSTVMPLLTSLGMEVVQWPPYASSLCFELWQLPTGEHVVKVLYNLDELHIPGCPPGLNPSLSKFTQDVVGPFLLSALQWGDACQVQVSHDSPQPQALSSMGDD</sequence>
<dbReference type="PANTHER" id="PTHR11567:SF207">
    <property type="entry name" value="LYSOPHOSPHATIDIC ACID PHOSPHATASE TYPE 6"/>
    <property type="match status" value="1"/>
</dbReference>
<dbReference type="CDD" id="cd07061">
    <property type="entry name" value="HP_HAP_like"/>
    <property type="match status" value="1"/>
</dbReference>
<evidence type="ECO:0000313" key="4">
    <source>
        <dbReference type="Proteomes" id="UP000232323"/>
    </source>
</evidence>
<feature type="chain" id="PRO_5013372634" description="Acid phosphatase" evidence="2">
    <location>
        <begin position="20"/>
        <end position="459"/>
    </location>
</feature>
<dbReference type="PROSITE" id="PS00778">
    <property type="entry name" value="HIS_ACID_PHOSPHAT_2"/>
    <property type="match status" value="1"/>
</dbReference>
<dbReference type="Pfam" id="PF00328">
    <property type="entry name" value="His_Phos_2"/>
    <property type="match status" value="1"/>
</dbReference>
<keyword evidence="2" id="KW-0732">Signal</keyword>
<name>A0A250XE52_9CHLO</name>
<dbReference type="Gene3D" id="3.40.50.1240">
    <property type="entry name" value="Phosphoglycerate mutase-like"/>
    <property type="match status" value="1"/>
</dbReference>
<dbReference type="SUPFAM" id="SSF53254">
    <property type="entry name" value="Phosphoglycerate mutase-like"/>
    <property type="match status" value="1"/>
</dbReference>
<protein>
    <recommendedName>
        <fullName evidence="5">Acid phosphatase</fullName>
    </recommendedName>
</protein>
<evidence type="ECO:0000256" key="2">
    <source>
        <dbReference type="SAM" id="SignalP"/>
    </source>
</evidence>
<evidence type="ECO:0008006" key="5">
    <source>
        <dbReference type="Google" id="ProtNLM"/>
    </source>
</evidence>
<dbReference type="PANTHER" id="PTHR11567">
    <property type="entry name" value="ACID PHOSPHATASE-RELATED"/>
    <property type="match status" value="1"/>
</dbReference>
<dbReference type="AlphaFoldDB" id="A0A250XE52"/>
<dbReference type="InterPro" id="IPR033379">
    <property type="entry name" value="Acid_Pase_AS"/>
</dbReference>
<dbReference type="EMBL" id="BEGY01000062">
    <property type="protein sequence ID" value="GAX81189.1"/>
    <property type="molecule type" value="Genomic_DNA"/>
</dbReference>
<comment type="similarity">
    <text evidence="1">Belongs to the histidine acid phosphatase family.</text>
</comment>
<dbReference type="InterPro" id="IPR000560">
    <property type="entry name" value="His_Pase_clade-2"/>
</dbReference>
<evidence type="ECO:0000313" key="3">
    <source>
        <dbReference type="EMBL" id="GAX81189.1"/>
    </source>
</evidence>
<proteinExistence type="inferred from homology"/>
<dbReference type="Proteomes" id="UP000232323">
    <property type="component" value="Unassembled WGS sequence"/>
</dbReference>